<feature type="domain" description="DUF4179" evidence="2">
    <location>
        <begin position="42"/>
        <end position="107"/>
    </location>
</feature>
<dbReference type="Pfam" id="PF13786">
    <property type="entry name" value="DUF4179"/>
    <property type="match status" value="1"/>
</dbReference>
<organism evidence="3 4">
    <name type="scientific">Mesobacillus maritimus</name>
    <dbReference type="NCBI Taxonomy" id="1643336"/>
    <lineage>
        <taxon>Bacteria</taxon>
        <taxon>Bacillati</taxon>
        <taxon>Bacillota</taxon>
        <taxon>Bacilli</taxon>
        <taxon>Bacillales</taxon>
        <taxon>Bacillaceae</taxon>
        <taxon>Mesobacillus</taxon>
    </lineage>
</organism>
<dbReference type="InterPro" id="IPR025108">
    <property type="entry name" value="DUF4030"/>
</dbReference>
<reference evidence="3 4" key="1">
    <citation type="submission" date="2020-07" db="EMBL/GenBank/DDBJ databases">
        <title>Fungal Genomes of the International Space Station.</title>
        <authorList>
            <person name="Seuylemezian A."/>
            <person name="Singh N.K."/>
            <person name="Wood J."/>
            <person name="Venkateswaran K."/>
        </authorList>
    </citation>
    <scope>NUCLEOTIDE SEQUENCE [LARGE SCALE GENOMIC DNA]</scope>
    <source>
        <strain evidence="3 4">PL-B2</strain>
    </source>
</reference>
<dbReference type="Pfam" id="PF13222">
    <property type="entry name" value="DUF4030"/>
    <property type="match status" value="1"/>
</dbReference>
<dbReference type="RefSeq" id="WP_221875355.1">
    <property type="nucleotide sequence ID" value="NZ_JACWFH010000032.1"/>
</dbReference>
<proteinExistence type="predicted"/>
<comment type="caution">
    <text evidence="3">The sequence shown here is derived from an EMBL/GenBank/DDBJ whole genome shotgun (WGS) entry which is preliminary data.</text>
</comment>
<dbReference type="EMBL" id="JACWFH010000032">
    <property type="protein sequence ID" value="MBY0099136.1"/>
    <property type="molecule type" value="Genomic_DNA"/>
</dbReference>
<evidence type="ECO:0000256" key="1">
    <source>
        <dbReference type="SAM" id="Phobius"/>
    </source>
</evidence>
<keyword evidence="1" id="KW-1133">Transmembrane helix</keyword>
<accession>A0ABS7KAN6</accession>
<evidence type="ECO:0000313" key="3">
    <source>
        <dbReference type="EMBL" id="MBY0099136.1"/>
    </source>
</evidence>
<protein>
    <submittedName>
        <fullName evidence="3">DUF4030 domain-containing protein</fullName>
    </submittedName>
</protein>
<gene>
    <name evidence="3" type="ORF">H0185_20410</name>
</gene>
<feature type="transmembrane region" description="Helical" evidence="1">
    <location>
        <begin position="46"/>
        <end position="66"/>
    </location>
</feature>
<sequence>MEQFKYPNQHPDLSELHFDEKNKTQVFEAIQKGESPVQKKKPKQKLALTGLAAAAIFLLFIGSAYFSPTMAKVAAKIPYFSLFIQQEEYKNALQDVVFEAMKDEKYNDLRNIEVSIPKREITIWFGGTKTEVKEIEESVIPLVNTAVKENNFGTYKIEVIHDKTVYDPIPEDSPEVEKYIKASSELEKSIIAQLEKHNYDMPFPVQARINEIEKYIYVAIPKTETRIAELEDLLRTVAKPYGDDFKLDIRKIDMAAREQEKRWEEAGIIHILVGGLMENEEFKVTGFSYSFHPLPLQIKVKTSVKSTHASAKELAVKIEQEIHTFIQTDDLTKDVRNDPYELIILGKDKKQMN</sequence>
<name>A0ABS7KAN6_9BACI</name>
<evidence type="ECO:0000259" key="2">
    <source>
        <dbReference type="Pfam" id="PF13786"/>
    </source>
</evidence>
<dbReference type="Proteomes" id="UP000769780">
    <property type="component" value="Unassembled WGS sequence"/>
</dbReference>
<keyword evidence="4" id="KW-1185">Reference proteome</keyword>
<keyword evidence="1" id="KW-0472">Membrane</keyword>
<keyword evidence="1" id="KW-0812">Transmembrane</keyword>
<evidence type="ECO:0000313" key="4">
    <source>
        <dbReference type="Proteomes" id="UP000769780"/>
    </source>
</evidence>
<dbReference type="InterPro" id="IPR025436">
    <property type="entry name" value="DUF4179"/>
</dbReference>